<evidence type="ECO:0000256" key="8">
    <source>
        <dbReference type="SAM" id="MobiDB-lite"/>
    </source>
</evidence>
<dbReference type="PANTHER" id="PTHR24006:SF888">
    <property type="entry name" value="UBIQUITIN CARBOXYL-TERMINAL HYDROLASE 30"/>
    <property type="match status" value="1"/>
</dbReference>
<feature type="compositionally biased region" description="Acidic residues" evidence="8">
    <location>
        <begin position="567"/>
        <end position="593"/>
    </location>
</feature>
<dbReference type="eggNOG" id="KOG1867">
    <property type="taxonomic scope" value="Eukaryota"/>
</dbReference>
<feature type="region of interest" description="Disordered" evidence="8">
    <location>
        <begin position="63"/>
        <end position="121"/>
    </location>
</feature>
<reference evidence="10 11" key="1">
    <citation type="journal article" date="2016" name="PLoS ONE">
        <title>Sequence Assembly of Yarrowia lipolytica Strain W29/CLIB89 Shows Transposable Element Diversity.</title>
        <authorList>
            <person name="Magnan C."/>
            <person name="Yu J."/>
            <person name="Chang I."/>
            <person name="Jahn E."/>
            <person name="Kanomata Y."/>
            <person name="Wu J."/>
            <person name="Zeller M."/>
            <person name="Oakes M."/>
            <person name="Baldi P."/>
            <person name="Sandmeyer S."/>
        </authorList>
    </citation>
    <scope>NUCLEOTIDE SEQUENCE [LARGE SCALE GENOMIC DNA]</scope>
    <source>
        <strain evidence="11">CLIB89(W29)</strain>
    </source>
</reference>
<protein>
    <recommendedName>
        <fullName evidence="3">ubiquitinyl hydrolase 1</fullName>
        <ecNumber evidence="3">3.4.19.12</ecNumber>
    </recommendedName>
</protein>
<evidence type="ECO:0000259" key="9">
    <source>
        <dbReference type="PROSITE" id="PS50235"/>
    </source>
</evidence>
<dbReference type="AlphaFoldDB" id="A0A1D8N9D4"/>
<dbReference type="PROSITE" id="PS00973">
    <property type="entry name" value="USP_2"/>
    <property type="match status" value="1"/>
</dbReference>
<comment type="catalytic activity">
    <reaction evidence="1">
        <text>Thiol-dependent hydrolysis of ester, thioester, amide, peptide and isopeptide bonds formed by the C-terminal Gly of ubiquitin (a 76-residue protein attached to proteins as an intracellular targeting signal).</text>
        <dbReference type="EC" id="3.4.19.12"/>
    </reaction>
</comment>
<evidence type="ECO:0000313" key="10">
    <source>
        <dbReference type="EMBL" id="AOW02251.1"/>
    </source>
</evidence>
<dbReference type="Pfam" id="PF00443">
    <property type="entry name" value="UCH"/>
    <property type="match status" value="1"/>
</dbReference>
<organism evidence="10 11">
    <name type="scientific">Yarrowia lipolytica</name>
    <name type="common">Candida lipolytica</name>
    <dbReference type="NCBI Taxonomy" id="4952"/>
    <lineage>
        <taxon>Eukaryota</taxon>
        <taxon>Fungi</taxon>
        <taxon>Dikarya</taxon>
        <taxon>Ascomycota</taxon>
        <taxon>Saccharomycotina</taxon>
        <taxon>Dipodascomycetes</taxon>
        <taxon>Dipodascales</taxon>
        <taxon>Dipodascales incertae sedis</taxon>
        <taxon>Yarrowia</taxon>
    </lineage>
</organism>
<evidence type="ECO:0000256" key="4">
    <source>
        <dbReference type="ARBA" id="ARBA00022670"/>
    </source>
</evidence>
<feature type="domain" description="USP" evidence="9">
    <location>
        <begin position="24"/>
        <end position="538"/>
    </location>
</feature>
<dbReference type="GeneID" id="2909071"/>
<keyword evidence="5" id="KW-0833">Ubl conjugation pathway</keyword>
<dbReference type="Gene3D" id="3.90.70.10">
    <property type="entry name" value="Cysteine proteinases"/>
    <property type="match status" value="1"/>
</dbReference>
<evidence type="ECO:0000256" key="5">
    <source>
        <dbReference type="ARBA" id="ARBA00022786"/>
    </source>
</evidence>
<dbReference type="Proteomes" id="UP000182444">
    <property type="component" value="Chromosome 1C"/>
</dbReference>
<keyword evidence="4" id="KW-0645">Protease</keyword>
<evidence type="ECO:0000256" key="6">
    <source>
        <dbReference type="ARBA" id="ARBA00022801"/>
    </source>
</evidence>
<dbReference type="InterPro" id="IPR028889">
    <property type="entry name" value="USP"/>
</dbReference>
<keyword evidence="6" id="KW-0378">Hydrolase</keyword>
<proteinExistence type="inferred from homology"/>
<dbReference type="KEGG" id="yli:2909071"/>
<dbReference type="VEuPathDB" id="FungiDB:YALI1_C03774g"/>
<dbReference type="GO" id="GO:0005634">
    <property type="term" value="C:nucleus"/>
    <property type="evidence" value="ECO:0007669"/>
    <property type="project" value="TreeGrafter"/>
</dbReference>
<dbReference type="InterPro" id="IPR050164">
    <property type="entry name" value="Peptidase_C19"/>
</dbReference>
<dbReference type="VEuPathDB" id="FungiDB:YALI0_C02717g"/>
<dbReference type="InterPro" id="IPR001394">
    <property type="entry name" value="Peptidase_C19_UCH"/>
</dbReference>
<evidence type="ECO:0000256" key="7">
    <source>
        <dbReference type="ARBA" id="ARBA00022807"/>
    </source>
</evidence>
<dbReference type="InterPro" id="IPR038765">
    <property type="entry name" value="Papain-like_cys_pep_sf"/>
</dbReference>
<dbReference type="GO" id="GO:0005829">
    <property type="term" value="C:cytosol"/>
    <property type="evidence" value="ECO:0007669"/>
    <property type="project" value="TreeGrafter"/>
</dbReference>
<keyword evidence="7" id="KW-0788">Thiol protease</keyword>
<evidence type="ECO:0000256" key="3">
    <source>
        <dbReference type="ARBA" id="ARBA00012759"/>
    </source>
</evidence>
<dbReference type="SUPFAM" id="SSF54001">
    <property type="entry name" value="Cysteine proteinases"/>
    <property type="match status" value="1"/>
</dbReference>
<dbReference type="EC" id="3.4.19.12" evidence="3"/>
<evidence type="ECO:0000256" key="1">
    <source>
        <dbReference type="ARBA" id="ARBA00000707"/>
    </source>
</evidence>
<evidence type="ECO:0000313" key="11">
    <source>
        <dbReference type="Proteomes" id="UP000182444"/>
    </source>
</evidence>
<dbReference type="GO" id="GO:0016579">
    <property type="term" value="P:protein deubiquitination"/>
    <property type="evidence" value="ECO:0007669"/>
    <property type="project" value="InterPro"/>
</dbReference>
<dbReference type="InterPro" id="IPR018200">
    <property type="entry name" value="USP_CS"/>
</dbReference>
<feature type="region of interest" description="Disordered" evidence="8">
    <location>
        <begin position="547"/>
        <end position="593"/>
    </location>
</feature>
<evidence type="ECO:0000256" key="2">
    <source>
        <dbReference type="ARBA" id="ARBA00009085"/>
    </source>
</evidence>
<comment type="similarity">
    <text evidence="2">Belongs to the peptidase C19 family.</text>
</comment>
<name>A0A1D8N9D4_YARLL</name>
<sequence length="593" mass="66389">MLTQGMRGYYRGMGGGKNGQVTVGGLENDSAFCFMNSVLQSMASLDRLDEFLGGTQYEGVELDTTTRKRYEESENEDDSDEGAENGPEGPVSEAETEIDQVPDRTQPTVPEGASAVPEAEDDLVEVNAVAEEEEQEEELKQPSALELSSLIPGFPAQPEKADPEEVTEVTETSTTVQNPICPSSLESFHSSTGLGAFSYELKRMFAQLNTLSNRSHTYSGLPITRAMGKSGQRWDGYEQEDAGEFFQQLIDRLENEVKAKAGGADKVEEKTISEDTSALDKWKKKMLIPFDGVQATTIKCLTCGDLGDGIRYNIMGALGLSLPNQTSRFSRSTHTLKECIDMFAEREIIDGVSCERCSLQEYKRQVEDQISKVADTASPLVQLFQTRLDKVDTALSRDTINEEEYNDIFKKNTGGFAKVFVQKSKQTLIGVAPQILCVTINRSQFDMNTGMSFKNSANVRFPSLLCLDEWMDDKSQTKKMYRLKSVVSHYGSHDYGHYIAYRLSRDKWWRISDETVYQTELSYVLSDGSIFMLFYELAAPEEAEELYTQMIEEQKEQQSHGSGAVDSSEEDESDEEDESEADKEEESEDEDME</sequence>
<dbReference type="GO" id="GO:0006508">
    <property type="term" value="P:proteolysis"/>
    <property type="evidence" value="ECO:0007669"/>
    <property type="project" value="UniProtKB-KW"/>
</dbReference>
<dbReference type="PROSITE" id="PS50235">
    <property type="entry name" value="USP_3"/>
    <property type="match status" value="1"/>
</dbReference>
<feature type="compositionally biased region" description="Acidic residues" evidence="8">
    <location>
        <begin position="73"/>
        <end position="83"/>
    </location>
</feature>
<dbReference type="PANTHER" id="PTHR24006">
    <property type="entry name" value="UBIQUITIN CARBOXYL-TERMINAL HYDROLASE"/>
    <property type="match status" value="1"/>
</dbReference>
<dbReference type="EMBL" id="CP017555">
    <property type="protein sequence ID" value="AOW02251.1"/>
    <property type="molecule type" value="Genomic_DNA"/>
</dbReference>
<dbReference type="GO" id="GO:0004843">
    <property type="term" value="F:cysteine-type deubiquitinase activity"/>
    <property type="evidence" value="ECO:0007669"/>
    <property type="project" value="UniProtKB-EC"/>
</dbReference>
<accession>A0A1D8N9D4</accession>
<dbReference type="CDD" id="cd02662">
    <property type="entry name" value="Peptidase_C19F"/>
    <property type="match status" value="1"/>
</dbReference>
<dbReference type="RefSeq" id="XP_501370.3">
    <property type="nucleotide sequence ID" value="XM_501370.3"/>
</dbReference>
<gene>
    <name evidence="10" type="ORF">YALI1_C03774g</name>
</gene>